<dbReference type="STRING" id="394096.DB31_7941"/>
<dbReference type="InterPro" id="IPR005490">
    <property type="entry name" value="LD_TPept_cat_dom"/>
</dbReference>
<dbReference type="UniPathway" id="UPA00219"/>
<keyword evidence="10" id="KW-1185">Reference proteome</keyword>
<dbReference type="SUPFAM" id="SSF141523">
    <property type="entry name" value="L,D-transpeptidase catalytic domain-like"/>
    <property type="match status" value="1"/>
</dbReference>
<evidence type="ECO:0000313" key="9">
    <source>
        <dbReference type="EMBL" id="KFE68704.1"/>
    </source>
</evidence>
<dbReference type="InterPro" id="IPR038063">
    <property type="entry name" value="Transpep_catalytic_dom"/>
</dbReference>
<dbReference type="PANTHER" id="PTHR30582">
    <property type="entry name" value="L,D-TRANSPEPTIDASE"/>
    <property type="match status" value="1"/>
</dbReference>
<dbReference type="GO" id="GO:0018104">
    <property type="term" value="P:peptidoglycan-protein cross-linking"/>
    <property type="evidence" value="ECO:0007669"/>
    <property type="project" value="TreeGrafter"/>
</dbReference>
<feature type="active site" description="Nucleophile" evidence="7">
    <location>
        <position position="291"/>
    </location>
</feature>
<accession>A0A085WLZ1</accession>
<evidence type="ECO:0000259" key="8">
    <source>
        <dbReference type="PROSITE" id="PS52029"/>
    </source>
</evidence>
<keyword evidence="5 7" id="KW-0573">Peptidoglycan synthesis</keyword>
<evidence type="ECO:0000256" key="5">
    <source>
        <dbReference type="ARBA" id="ARBA00022984"/>
    </source>
</evidence>
<dbReference type="SUPFAM" id="SSF51261">
    <property type="entry name" value="Duplicated hybrid motif"/>
    <property type="match status" value="1"/>
</dbReference>
<dbReference type="CDD" id="cd16913">
    <property type="entry name" value="YkuD_like"/>
    <property type="match status" value="1"/>
</dbReference>
<organism evidence="9 10">
    <name type="scientific">Hyalangium minutum</name>
    <dbReference type="NCBI Taxonomy" id="394096"/>
    <lineage>
        <taxon>Bacteria</taxon>
        <taxon>Pseudomonadati</taxon>
        <taxon>Myxococcota</taxon>
        <taxon>Myxococcia</taxon>
        <taxon>Myxococcales</taxon>
        <taxon>Cystobacterineae</taxon>
        <taxon>Archangiaceae</taxon>
        <taxon>Hyalangium</taxon>
    </lineage>
</organism>
<dbReference type="CDD" id="cd12797">
    <property type="entry name" value="M23_peptidase"/>
    <property type="match status" value="1"/>
</dbReference>
<dbReference type="Pfam" id="PF01551">
    <property type="entry name" value="Peptidase_M23"/>
    <property type="match status" value="1"/>
</dbReference>
<evidence type="ECO:0000313" key="10">
    <source>
        <dbReference type="Proteomes" id="UP000028725"/>
    </source>
</evidence>
<dbReference type="GO" id="GO:0005576">
    <property type="term" value="C:extracellular region"/>
    <property type="evidence" value="ECO:0007669"/>
    <property type="project" value="TreeGrafter"/>
</dbReference>
<dbReference type="InterPro" id="IPR011055">
    <property type="entry name" value="Dup_hybrid_motif"/>
</dbReference>
<feature type="active site" description="Proton donor/acceptor" evidence="7">
    <location>
        <position position="272"/>
    </location>
</feature>
<dbReference type="Pfam" id="PF03734">
    <property type="entry name" value="YkuD"/>
    <property type="match status" value="1"/>
</dbReference>
<evidence type="ECO:0000256" key="2">
    <source>
        <dbReference type="ARBA" id="ARBA00005992"/>
    </source>
</evidence>
<dbReference type="GO" id="GO:0008360">
    <property type="term" value="P:regulation of cell shape"/>
    <property type="evidence" value="ECO:0007669"/>
    <property type="project" value="UniProtKB-UniRule"/>
</dbReference>
<gene>
    <name evidence="9" type="ORF">DB31_7941</name>
</gene>
<reference evidence="9 10" key="1">
    <citation type="submission" date="2014-04" db="EMBL/GenBank/DDBJ databases">
        <title>Genome assembly of Hyalangium minutum DSM 14724.</title>
        <authorList>
            <person name="Sharma G."/>
            <person name="Subramanian S."/>
        </authorList>
    </citation>
    <scope>NUCLEOTIDE SEQUENCE [LARGE SCALE GENOMIC DNA]</scope>
    <source>
        <strain evidence="9 10">DSM 14724</strain>
    </source>
</reference>
<dbReference type="InterPro" id="IPR050979">
    <property type="entry name" value="LD-transpeptidase"/>
</dbReference>
<keyword evidence="6 7" id="KW-0961">Cell wall biogenesis/degradation</keyword>
<evidence type="ECO:0000256" key="7">
    <source>
        <dbReference type="PROSITE-ProRule" id="PRU01373"/>
    </source>
</evidence>
<dbReference type="EMBL" id="JMCB01000006">
    <property type="protein sequence ID" value="KFE68704.1"/>
    <property type="molecule type" value="Genomic_DNA"/>
</dbReference>
<evidence type="ECO:0000256" key="3">
    <source>
        <dbReference type="ARBA" id="ARBA00022679"/>
    </source>
</evidence>
<name>A0A085WLZ1_9BACT</name>
<keyword evidence="3" id="KW-0808">Transferase</keyword>
<dbReference type="GO" id="GO:0071972">
    <property type="term" value="F:peptidoglycan L,D-transpeptidase activity"/>
    <property type="evidence" value="ECO:0007669"/>
    <property type="project" value="TreeGrafter"/>
</dbReference>
<dbReference type="PROSITE" id="PS52029">
    <property type="entry name" value="LD_TPASE"/>
    <property type="match status" value="1"/>
</dbReference>
<comment type="pathway">
    <text evidence="1 7">Cell wall biogenesis; peptidoglycan biosynthesis.</text>
</comment>
<feature type="domain" description="L,D-TPase catalytic" evidence="8">
    <location>
        <begin position="152"/>
        <end position="315"/>
    </location>
</feature>
<evidence type="ECO:0000256" key="6">
    <source>
        <dbReference type="ARBA" id="ARBA00023316"/>
    </source>
</evidence>
<dbReference type="Gene3D" id="2.70.70.10">
    <property type="entry name" value="Glucose Permease (Domain IIA)"/>
    <property type="match status" value="1"/>
</dbReference>
<evidence type="ECO:0000256" key="4">
    <source>
        <dbReference type="ARBA" id="ARBA00022960"/>
    </source>
</evidence>
<dbReference type="GO" id="GO:0016740">
    <property type="term" value="F:transferase activity"/>
    <property type="evidence" value="ECO:0007669"/>
    <property type="project" value="UniProtKB-KW"/>
</dbReference>
<comment type="caution">
    <text evidence="9">The sequence shown here is derived from an EMBL/GenBank/DDBJ whole genome shotgun (WGS) entry which is preliminary data.</text>
</comment>
<proteinExistence type="inferred from homology"/>
<protein>
    <recommendedName>
        <fullName evidence="8">L,D-TPase catalytic domain-containing protein</fullName>
    </recommendedName>
</protein>
<comment type="similarity">
    <text evidence="2">Belongs to the YkuD family.</text>
</comment>
<sequence>MLLVGWTVLSPPAQAAEASAVDAFEAYLRPPAPPADGFEPLPGASRSPAGSEVRALAHGRVAEVGAEGRSLTLDHFYYENHELRHVRSEYAELEGVTLRAGASVTRGQPLGRVGTKGRLAVSLHAEKRLSAAEARSFTEARARLPLPGKEPVLLLVSQASNELRLYERGREVSRVEVGFGQAEGRKQVRGDNRTPSGMYFVVQKHRGRFSGAYEAYYGGHWIRVNYPNAYDAERGLTQGLITREARNRIAQAWEERKATDASTRLGSGIGFHGWAGEWSLEETGGRLSWGCIVLHNPDIARLFDQVPEGAMVILF</sequence>
<dbReference type="Proteomes" id="UP000028725">
    <property type="component" value="Unassembled WGS sequence"/>
</dbReference>
<dbReference type="InterPro" id="IPR016047">
    <property type="entry name" value="M23ase_b-sheet_dom"/>
</dbReference>
<dbReference type="Gene3D" id="2.40.440.10">
    <property type="entry name" value="L,D-transpeptidase catalytic domain-like"/>
    <property type="match status" value="1"/>
</dbReference>
<dbReference type="GO" id="GO:0071555">
    <property type="term" value="P:cell wall organization"/>
    <property type="evidence" value="ECO:0007669"/>
    <property type="project" value="UniProtKB-UniRule"/>
</dbReference>
<dbReference type="AlphaFoldDB" id="A0A085WLZ1"/>
<evidence type="ECO:0000256" key="1">
    <source>
        <dbReference type="ARBA" id="ARBA00004752"/>
    </source>
</evidence>
<keyword evidence="4 7" id="KW-0133">Cell shape</keyword>